<dbReference type="EMBL" id="JACVVD010000006">
    <property type="protein sequence ID" value="MBD0381971.1"/>
    <property type="molecule type" value="Genomic_DNA"/>
</dbReference>
<dbReference type="PROSITE" id="PS01332">
    <property type="entry name" value="HTH_RRF2_1"/>
    <property type="match status" value="1"/>
</dbReference>
<sequence length="144" mass="15813">MCALNRYQQIGPPKFNIAIHILIWLAKSGSVVSSAMIAEQVNSHSTFLRRVLALLAQAGVVEAREGRDGGYTLKMPAEEITLDKVYLAVKAESAESCGKIECGKQTDELDTALEEIMKLADLQTIDYLKKHNIAELSAYVKCAE</sequence>
<dbReference type="GO" id="GO:0003700">
    <property type="term" value="F:DNA-binding transcription factor activity"/>
    <property type="evidence" value="ECO:0007669"/>
    <property type="project" value="TreeGrafter"/>
</dbReference>
<dbReference type="Pfam" id="PF02082">
    <property type="entry name" value="Rrf2"/>
    <property type="match status" value="1"/>
</dbReference>
<dbReference type="RefSeq" id="WP_188175770.1">
    <property type="nucleotide sequence ID" value="NZ_JACVVD010000006.1"/>
</dbReference>
<dbReference type="PANTHER" id="PTHR33221:SF15">
    <property type="entry name" value="HTH-TYPE TRANSCRIPTIONAL REGULATOR YWGB-RELATED"/>
    <property type="match status" value="1"/>
</dbReference>
<organism evidence="1 2">
    <name type="scientific">Paenibacillus sedimenti</name>
    <dbReference type="NCBI Taxonomy" id="2770274"/>
    <lineage>
        <taxon>Bacteria</taxon>
        <taxon>Bacillati</taxon>
        <taxon>Bacillota</taxon>
        <taxon>Bacilli</taxon>
        <taxon>Bacillales</taxon>
        <taxon>Paenibacillaceae</taxon>
        <taxon>Paenibacillus</taxon>
    </lineage>
</organism>
<dbReference type="Gene3D" id="1.10.10.10">
    <property type="entry name" value="Winged helix-like DNA-binding domain superfamily/Winged helix DNA-binding domain"/>
    <property type="match status" value="1"/>
</dbReference>
<dbReference type="PANTHER" id="PTHR33221">
    <property type="entry name" value="WINGED HELIX-TURN-HELIX TRANSCRIPTIONAL REGULATOR, RRF2 FAMILY"/>
    <property type="match status" value="1"/>
</dbReference>
<name>A0A926QJQ3_9BACL</name>
<dbReference type="AlphaFoldDB" id="A0A926QJQ3"/>
<dbReference type="InterPro" id="IPR030489">
    <property type="entry name" value="TR_Rrf2-type_CS"/>
</dbReference>
<dbReference type="GO" id="GO:0005829">
    <property type="term" value="C:cytosol"/>
    <property type="evidence" value="ECO:0007669"/>
    <property type="project" value="TreeGrafter"/>
</dbReference>
<dbReference type="InterPro" id="IPR036388">
    <property type="entry name" value="WH-like_DNA-bd_sf"/>
</dbReference>
<evidence type="ECO:0000313" key="1">
    <source>
        <dbReference type="EMBL" id="MBD0381971.1"/>
    </source>
</evidence>
<proteinExistence type="predicted"/>
<dbReference type="InterPro" id="IPR000944">
    <property type="entry name" value="Tscrpt_reg_Rrf2"/>
</dbReference>
<keyword evidence="2" id="KW-1185">Reference proteome</keyword>
<evidence type="ECO:0000313" key="2">
    <source>
        <dbReference type="Proteomes" id="UP000650466"/>
    </source>
</evidence>
<reference evidence="1" key="1">
    <citation type="submission" date="2020-09" db="EMBL/GenBank/DDBJ databases">
        <title>Draft Genome Sequence of Paenibacillus sp. WST5.</title>
        <authorList>
            <person name="Bao Z."/>
        </authorList>
    </citation>
    <scope>NUCLEOTIDE SEQUENCE</scope>
    <source>
        <strain evidence="1">WST5</strain>
    </source>
</reference>
<dbReference type="Proteomes" id="UP000650466">
    <property type="component" value="Unassembled WGS sequence"/>
</dbReference>
<accession>A0A926QJQ3</accession>
<dbReference type="InterPro" id="IPR036390">
    <property type="entry name" value="WH_DNA-bd_sf"/>
</dbReference>
<protein>
    <submittedName>
        <fullName evidence="1">Rrf2 family transcriptional regulator</fullName>
    </submittedName>
</protein>
<dbReference type="SUPFAM" id="SSF46785">
    <property type="entry name" value="Winged helix' DNA-binding domain"/>
    <property type="match status" value="1"/>
</dbReference>
<dbReference type="PROSITE" id="PS51197">
    <property type="entry name" value="HTH_RRF2_2"/>
    <property type="match status" value="1"/>
</dbReference>
<gene>
    <name evidence="1" type="ORF">ICC18_17795</name>
</gene>
<comment type="caution">
    <text evidence="1">The sequence shown here is derived from an EMBL/GenBank/DDBJ whole genome shotgun (WGS) entry which is preliminary data.</text>
</comment>